<evidence type="ECO:0000256" key="7">
    <source>
        <dbReference type="ARBA" id="ARBA00023326"/>
    </source>
</evidence>
<dbReference type="PROSITE" id="PS51257">
    <property type="entry name" value="PROKAR_LIPOPROTEIN"/>
    <property type="match status" value="1"/>
</dbReference>
<evidence type="ECO:0000256" key="5">
    <source>
        <dbReference type="ARBA" id="ARBA00023277"/>
    </source>
</evidence>
<keyword evidence="13" id="KW-1185">Reference proteome</keyword>
<feature type="region of interest" description="Disordered" evidence="9">
    <location>
        <begin position="345"/>
        <end position="370"/>
    </location>
</feature>
<reference evidence="12 13" key="1">
    <citation type="journal article" date="2022" name="Genome Biol. Evol.">
        <title>Host diet, physiology and behaviors set the stage for Lachnospiraceae cladogenesis.</title>
        <authorList>
            <person name="Vera-Ponce De Leon A."/>
            <person name="Schneider M."/>
            <person name="Jahnes B.C."/>
            <person name="Sadowski V."/>
            <person name="Camuy-Velez L.A."/>
            <person name="Duan J."/>
            <person name="Sabree Z.L."/>
        </authorList>
    </citation>
    <scope>NUCLEOTIDE SEQUENCE [LARGE SCALE GENOMIC DNA]</scope>
    <source>
        <strain evidence="12 13">PAL227</strain>
    </source>
</reference>
<evidence type="ECO:0000256" key="6">
    <source>
        <dbReference type="ARBA" id="ARBA00023295"/>
    </source>
</evidence>
<keyword evidence="5 8" id="KW-0119">Carbohydrate metabolism</keyword>
<accession>A0ABT1EK48</accession>
<keyword evidence="4 8" id="KW-0136">Cellulose degradation</keyword>
<dbReference type="InterPro" id="IPR008965">
    <property type="entry name" value="CBM2/CBM3_carb-bd_dom_sf"/>
</dbReference>
<evidence type="ECO:0000256" key="2">
    <source>
        <dbReference type="ARBA" id="ARBA00022729"/>
    </source>
</evidence>
<organism evidence="12 13">
    <name type="scientific">Ohessyouella blattaphilus</name>
    <dbReference type="NCBI Taxonomy" id="2949333"/>
    <lineage>
        <taxon>Bacteria</taxon>
        <taxon>Bacillati</taxon>
        <taxon>Bacillota</taxon>
        <taxon>Clostridia</taxon>
        <taxon>Lachnospirales</taxon>
        <taxon>Lachnospiraceae</taxon>
        <taxon>Ohessyouella</taxon>
    </lineage>
</organism>
<evidence type="ECO:0000256" key="1">
    <source>
        <dbReference type="ARBA" id="ARBA00000966"/>
    </source>
</evidence>
<dbReference type="SUPFAM" id="SSF51445">
    <property type="entry name" value="(Trans)glycosidases"/>
    <property type="match status" value="1"/>
</dbReference>
<feature type="domain" description="CBM2" evidence="11">
    <location>
        <begin position="356"/>
        <end position="463"/>
    </location>
</feature>
<proteinExistence type="inferred from homology"/>
<feature type="compositionally biased region" description="Basic and acidic residues" evidence="9">
    <location>
        <begin position="346"/>
        <end position="359"/>
    </location>
</feature>
<dbReference type="Proteomes" id="UP001523565">
    <property type="component" value="Unassembled WGS sequence"/>
</dbReference>
<dbReference type="Pfam" id="PF00553">
    <property type="entry name" value="CBM_2"/>
    <property type="match status" value="1"/>
</dbReference>
<feature type="signal peptide" evidence="10">
    <location>
        <begin position="1"/>
        <end position="22"/>
    </location>
</feature>
<evidence type="ECO:0000313" key="13">
    <source>
        <dbReference type="Proteomes" id="UP001523565"/>
    </source>
</evidence>
<dbReference type="InterPro" id="IPR001547">
    <property type="entry name" value="Glyco_hydro_5"/>
</dbReference>
<dbReference type="InterPro" id="IPR001919">
    <property type="entry name" value="CBD2"/>
</dbReference>
<dbReference type="PROSITE" id="PS51173">
    <property type="entry name" value="CBM2"/>
    <property type="match status" value="1"/>
</dbReference>
<protein>
    <recommendedName>
        <fullName evidence="8">Endoglucanase</fullName>
        <ecNumber evidence="8">3.2.1.4</ecNumber>
    </recommendedName>
</protein>
<dbReference type="PANTHER" id="PTHR34142">
    <property type="entry name" value="ENDO-BETA-1,4-GLUCANASE A"/>
    <property type="match status" value="1"/>
</dbReference>
<dbReference type="InterPro" id="IPR012291">
    <property type="entry name" value="CBM2_carb-bd_dom_sf"/>
</dbReference>
<dbReference type="Gene3D" id="3.20.20.80">
    <property type="entry name" value="Glycosidases"/>
    <property type="match status" value="1"/>
</dbReference>
<dbReference type="InterPro" id="IPR017853">
    <property type="entry name" value="GH"/>
</dbReference>
<keyword evidence="2 10" id="KW-0732">Signal</keyword>
<name>A0ABT1EK48_9FIRM</name>
<dbReference type="SMART" id="SM00637">
    <property type="entry name" value="CBD_II"/>
    <property type="match status" value="1"/>
</dbReference>
<dbReference type="InterPro" id="IPR018087">
    <property type="entry name" value="Glyco_hydro_5_CS"/>
</dbReference>
<comment type="caution">
    <text evidence="12">The sequence shown here is derived from an EMBL/GenBank/DDBJ whole genome shotgun (WGS) entry which is preliminary data.</text>
</comment>
<dbReference type="Pfam" id="PF00150">
    <property type="entry name" value="Cellulase"/>
    <property type="match status" value="1"/>
</dbReference>
<dbReference type="RefSeq" id="WP_262069944.1">
    <property type="nucleotide sequence ID" value="NZ_JAMXOC010000022.1"/>
</dbReference>
<evidence type="ECO:0000256" key="3">
    <source>
        <dbReference type="ARBA" id="ARBA00022801"/>
    </source>
</evidence>
<gene>
    <name evidence="12" type="ORF">NK118_12480</name>
</gene>
<dbReference type="SUPFAM" id="SSF49384">
    <property type="entry name" value="Carbohydrate-binding domain"/>
    <property type="match status" value="1"/>
</dbReference>
<evidence type="ECO:0000259" key="11">
    <source>
        <dbReference type="PROSITE" id="PS51173"/>
    </source>
</evidence>
<dbReference type="EC" id="3.2.1.4" evidence="8"/>
<keyword evidence="7 8" id="KW-0624">Polysaccharide degradation</keyword>
<comment type="catalytic activity">
    <reaction evidence="1 8">
        <text>Endohydrolysis of (1-&gt;4)-beta-D-glucosidic linkages in cellulose, lichenin and cereal beta-D-glucans.</text>
        <dbReference type="EC" id="3.2.1.4"/>
    </reaction>
</comment>
<dbReference type="Gene3D" id="2.60.40.290">
    <property type="match status" value="1"/>
</dbReference>
<feature type="chain" id="PRO_5045446134" description="Endoglucanase" evidence="10">
    <location>
        <begin position="23"/>
        <end position="463"/>
    </location>
</feature>
<comment type="similarity">
    <text evidence="8">Belongs to the glycosyl hydrolase 5 (cellulase A) family.</text>
</comment>
<evidence type="ECO:0000256" key="4">
    <source>
        <dbReference type="ARBA" id="ARBA00023001"/>
    </source>
</evidence>
<sequence length="463" mass="51503">MKTLIAALLLIMLLTGCASKEANSEPPASVDKAPAAVKKDASAEAFKDSLALSVEGAKLVQGDGTPIQLRGLSSHGLSWFPQYVNKDMLMQMQKEWNCNVFRLAMYTAEYNGYCTGDETNRIALIELINRAVVETEELGMYLIIDWHILSDNNPLIHQDEALAFFEEMSRKYADKSHLLYEICNEPNGDTSWEDIRAYASTIIPAIRAHTDSVILVGTPNWSQDIHLVAENPLADYDNIMYTLHFYAATHKEYLRTRMLDAVKGGLPIFVSEFGICDASGNGIIDEPQANLWLEAMNSQNISYVMWNLSNKDESSAVILPNCTKTTDFDSEDLSQSGLWFVGSADSPKKTASKAEKTPSEKGLSCKAQPENSWESDNQFFQQYSLNIQNNDKNAVSTWKITLTFDQDIQLEDSWNGKFTVSGNTITITPVDYNKEVVTGQAITDIGFIVSGNGQFTLTKNTIK</sequence>
<evidence type="ECO:0000256" key="9">
    <source>
        <dbReference type="SAM" id="MobiDB-lite"/>
    </source>
</evidence>
<dbReference type="PROSITE" id="PS00659">
    <property type="entry name" value="GLYCOSYL_HYDROL_F5"/>
    <property type="match status" value="1"/>
</dbReference>
<keyword evidence="3 8" id="KW-0378">Hydrolase</keyword>
<keyword evidence="6 8" id="KW-0326">Glycosidase</keyword>
<evidence type="ECO:0000256" key="8">
    <source>
        <dbReference type="RuleBase" id="RU361153"/>
    </source>
</evidence>
<evidence type="ECO:0000256" key="10">
    <source>
        <dbReference type="SAM" id="SignalP"/>
    </source>
</evidence>
<dbReference type="EMBL" id="JAMZFV010000022">
    <property type="protein sequence ID" value="MCP1111065.1"/>
    <property type="molecule type" value="Genomic_DNA"/>
</dbReference>
<dbReference type="PANTHER" id="PTHR34142:SF1">
    <property type="entry name" value="GLYCOSIDE HYDROLASE FAMILY 5 DOMAIN-CONTAINING PROTEIN"/>
    <property type="match status" value="1"/>
</dbReference>
<evidence type="ECO:0000313" key="12">
    <source>
        <dbReference type="EMBL" id="MCP1111065.1"/>
    </source>
</evidence>